<dbReference type="Pfam" id="PF01327">
    <property type="entry name" value="Pep_deformylase"/>
    <property type="match status" value="1"/>
</dbReference>
<feature type="binding site" evidence="6">
    <location>
        <position position="133"/>
    </location>
    <ligand>
        <name>Fe cation</name>
        <dbReference type="ChEBI" id="CHEBI:24875"/>
    </ligand>
</feature>
<evidence type="ECO:0000256" key="6">
    <source>
        <dbReference type="HAMAP-Rule" id="MF_00163"/>
    </source>
</evidence>
<protein>
    <recommendedName>
        <fullName evidence="6">Peptide deformylase</fullName>
        <shortName evidence="6">PDF</shortName>
        <ecNumber evidence="6">3.5.1.88</ecNumber>
    </recommendedName>
    <alternativeName>
        <fullName evidence="6">Polypeptide deformylase</fullName>
    </alternativeName>
</protein>
<organism evidence="7 8">
    <name type="scientific">Candidatus Arsenophonus lipoptenae</name>
    <dbReference type="NCBI Taxonomy" id="634113"/>
    <lineage>
        <taxon>Bacteria</taxon>
        <taxon>Pseudomonadati</taxon>
        <taxon>Pseudomonadota</taxon>
        <taxon>Gammaproteobacteria</taxon>
        <taxon>Enterobacterales</taxon>
        <taxon>Morganellaceae</taxon>
        <taxon>Arsenophonus</taxon>
    </lineage>
</organism>
<dbReference type="Proteomes" id="UP000069926">
    <property type="component" value="Chromosome"/>
</dbReference>
<keyword evidence="5 6" id="KW-0408">Iron</keyword>
<dbReference type="PRINTS" id="PR01576">
    <property type="entry name" value="PDEFORMYLASE"/>
</dbReference>
<dbReference type="NCBIfam" id="TIGR00079">
    <property type="entry name" value="pept_deformyl"/>
    <property type="match status" value="1"/>
</dbReference>
<comment type="function">
    <text evidence="6">Removes the formyl group from the N-terminal Met of newly synthesized proteins. Requires at least a dipeptide for an efficient rate of reaction. N-terminal L-methionine is a prerequisite for activity but the enzyme has broad specificity at other positions.</text>
</comment>
<evidence type="ECO:0000256" key="1">
    <source>
        <dbReference type="ARBA" id="ARBA00010759"/>
    </source>
</evidence>
<keyword evidence="4 6" id="KW-0648">Protein biosynthesis</keyword>
<evidence type="ECO:0000256" key="5">
    <source>
        <dbReference type="ARBA" id="ARBA00023004"/>
    </source>
</evidence>
<dbReference type="EMBL" id="CP013920">
    <property type="protein sequence ID" value="AMA65043.1"/>
    <property type="molecule type" value="Genomic_DNA"/>
</dbReference>
<dbReference type="GO" id="GO:0006412">
    <property type="term" value="P:translation"/>
    <property type="evidence" value="ECO:0007669"/>
    <property type="project" value="UniProtKB-UniRule"/>
</dbReference>
<accession>A0A0X9VVM0</accession>
<dbReference type="AlphaFoldDB" id="A0A0X9VVM0"/>
<gene>
    <name evidence="6 7" type="primary">def</name>
    <name evidence="7" type="ORF">AUT07_00476</name>
</gene>
<dbReference type="KEGG" id="asy:AUT07_00476"/>
<dbReference type="Gene3D" id="3.90.45.10">
    <property type="entry name" value="Peptide deformylase"/>
    <property type="match status" value="1"/>
</dbReference>
<dbReference type="SUPFAM" id="SSF56420">
    <property type="entry name" value="Peptide deformylase"/>
    <property type="match status" value="1"/>
</dbReference>
<evidence type="ECO:0000256" key="4">
    <source>
        <dbReference type="ARBA" id="ARBA00022917"/>
    </source>
</evidence>
<evidence type="ECO:0000256" key="3">
    <source>
        <dbReference type="ARBA" id="ARBA00022801"/>
    </source>
</evidence>
<dbReference type="CDD" id="cd00487">
    <property type="entry name" value="Pep_deformylase"/>
    <property type="match status" value="1"/>
</dbReference>
<dbReference type="PATRIC" id="fig|634113.3.peg.456"/>
<dbReference type="STRING" id="634113.AUT07_00476"/>
<dbReference type="EC" id="3.5.1.88" evidence="6"/>
<dbReference type="GO" id="GO:0042586">
    <property type="term" value="F:peptide deformylase activity"/>
    <property type="evidence" value="ECO:0007669"/>
    <property type="project" value="UniProtKB-UniRule"/>
</dbReference>
<comment type="catalytic activity">
    <reaction evidence="6">
        <text>N-terminal N-formyl-L-methionyl-[peptide] + H2O = N-terminal L-methionyl-[peptide] + formate</text>
        <dbReference type="Rhea" id="RHEA:24420"/>
        <dbReference type="Rhea" id="RHEA-COMP:10639"/>
        <dbReference type="Rhea" id="RHEA-COMP:10640"/>
        <dbReference type="ChEBI" id="CHEBI:15377"/>
        <dbReference type="ChEBI" id="CHEBI:15740"/>
        <dbReference type="ChEBI" id="CHEBI:49298"/>
        <dbReference type="ChEBI" id="CHEBI:64731"/>
        <dbReference type="EC" id="3.5.1.88"/>
    </reaction>
</comment>
<keyword evidence="2 6" id="KW-0479">Metal-binding</keyword>
<evidence type="ECO:0000313" key="7">
    <source>
        <dbReference type="EMBL" id="AMA65043.1"/>
    </source>
</evidence>
<feature type="active site" evidence="6">
    <location>
        <position position="134"/>
    </location>
</feature>
<dbReference type="PANTHER" id="PTHR10458">
    <property type="entry name" value="PEPTIDE DEFORMYLASE"/>
    <property type="match status" value="1"/>
</dbReference>
<dbReference type="PANTHER" id="PTHR10458:SF21">
    <property type="entry name" value="PEPTIDE DEFORMYLASE"/>
    <property type="match status" value="1"/>
</dbReference>
<keyword evidence="3 6" id="KW-0378">Hydrolase</keyword>
<name>A0A0X9VVM0_9GAMM</name>
<dbReference type="RefSeq" id="WP_066283693.1">
    <property type="nucleotide sequence ID" value="NZ_CP013920.1"/>
</dbReference>
<comment type="similarity">
    <text evidence="1 6">Belongs to the polypeptide deformylase family.</text>
</comment>
<reference evidence="7 8" key="1">
    <citation type="submission" date="2016-01" db="EMBL/GenBank/DDBJ databases">
        <title>Genome sequence of Ca. Arsenophonus lipopteni, the exclusive symbiont of a blood sucking fly Lipoptena cervi (Diptera: Hippoboscidae).</title>
        <authorList>
            <person name="Novakova E."/>
            <person name="Hypsa V."/>
            <person name="Nguyen P."/>
            <person name="Husnik F."/>
            <person name="Darby A.C."/>
        </authorList>
    </citation>
    <scope>NUCLEOTIDE SEQUENCE [LARGE SCALE GENOMIC DNA]</scope>
    <source>
        <strain evidence="7 8">CB</strain>
    </source>
</reference>
<keyword evidence="8" id="KW-1185">Reference proteome</keyword>
<evidence type="ECO:0000256" key="2">
    <source>
        <dbReference type="ARBA" id="ARBA00022723"/>
    </source>
</evidence>
<dbReference type="GO" id="GO:0046872">
    <property type="term" value="F:metal ion binding"/>
    <property type="evidence" value="ECO:0007669"/>
    <property type="project" value="UniProtKB-KW"/>
</dbReference>
<evidence type="ECO:0000313" key="8">
    <source>
        <dbReference type="Proteomes" id="UP000069926"/>
    </source>
</evidence>
<dbReference type="PIRSF" id="PIRSF004749">
    <property type="entry name" value="Pep_def"/>
    <property type="match status" value="1"/>
</dbReference>
<dbReference type="FunFam" id="3.90.45.10:FF:000001">
    <property type="entry name" value="Peptide deformylase"/>
    <property type="match status" value="1"/>
</dbReference>
<dbReference type="InterPro" id="IPR023635">
    <property type="entry name" value="Peptide_deformylase"/>
</dbReference>
<feature type="binding site" evidence="6">
    <location>
        <position position="91"/>
    </location>
    <ligand>
        <name>Fe cation</name>
        <dbReference type="ChEBI" id="CHEBI:24875"/>
    </ligand>
</feature>
<dbReference type="InterPro" id="IPR036821">
    <property type="entry name" value="Peptide_deformylase_sf"/>
</dbReference>
<dbReference type="NCBIfam" id="NF001159">
    <property type="entry name" value="PRK00150.1-3"/>
    <property type="match status" value="1"/>
</dbReference>
<sequence>MSILNILHHPDERLRKIAEPVKIFDTKIKRIVHDMFETMYEKKGIGLAATQVNIHQRIIVIDISETYSEKMVFINPIILKIYGVIKIEEGCLSIPNEKAFIPRAKWIKIQASDINGKQFEIETNNILSVCIQHEIDHLNGKLFIDYLSLLKRQRIKHKIKNLNLSKFKF</sequence>
<dbReference type="HAMAP" id="MF_00163">
    <property type="entry name" value="Pep_deformylase"/>
    <property type="match status" value="1"/>
</dbReference>
<feature type="binding site" evidence="6">
    <location>
        <position position="137"/>
    </location>
    <ligand>
        <name>Fe cation</name>
        <dbReference type="ChEBI" id="CHEBI:24875"/>
    </ligand>
</feature>
<proteinExistence type="inferred from homology"/>
<dbReference type="OrthoDB" id="9804313at2"/>
<comment type="cofactor">
    <cofactor evidence="6">
        <name>Fe(2+)</name>
        <dbReference type="ChEBI" id="CHEBI:29033"/>
    </cofactor>
    <text evidence="6">Binds 1 Fe(2+) ion.</text>
</comment>